<keyword evidence="2" id="KW-1185">Reference proteome</keyword>
<feature type="non-terminal residue" evidence="1">
    <location>
        <position position="1"/>
    </location>
</feature>
<dbReference type="AlphaFoldDB" id="A0AAF0QTK3"/>
<protein>
    <submittedName>
        <fullName evidence="1">Uncharacterized protein</fullName>
    </submittedName>
</protein>
<accession>A0AAF0QTK3</accession>
<dbReference type="EMBL" id="CP133616">
    <property type="protein sequence ID" value="WMV29161.1"/>
    <property type="molecule type" value="Genomic_DNA"/>
</dbReference>
<reference evidence="1" key="1">
    <citation type="submission" date="2023-08" db="EMBL/GenBank/DDBJ databases">
        <title>A de novo genome assembly of Solanum verrucosum Schlechtendal, a Mexican diploid species geographically isolated from the other diploid A-genome species in potato relatives.</title>
        <authorList>
            <person name="Hosaka K."/>
        </authorList>
    </citation>
    <scope>NUCLEOTIDE SEQUENCE</scope>
    <source>
        <tissue evidence="1">Young leaves</tissue>
    </source>
</reference>
<gene>
    <name evidence="1" type="ORF">MTR67_022546</name>
</gene>
<organism evidence="1 2">
    <name type="scientific">Solanum verrucosum</name>
    <dbReference type="NCBI Taxonomy" id="315347"/>
    <lineage>
        <taxon>Eukaryota</taxon>
        <taxon>Viridiplantae</taxon>
        <taxon>Streptophyta</taxon>
        <taxon>Embryophyta</taxon>
        <taxon>Tracheophyta</taxon>
        <taxon>Spermatophyta</taxon>
        <taxon>Magnoliopsida</taxon>
        <taxon>eudicotyledons</taxon>
        <taxon>Gunneridae</taxon>
        <taxon>Pentapetalae</taxon>
        <taxon>asterids</taxon>
        <taxon>lamiids</taxon>
        <taxon>Solanales</taxon>
        <taxon>Solanaceae</taxon>
        <taxon>Solanoideae</taxon>
        <taxon>Solaneae</taxon>
        <taxon>Solanum</taxon>
    </lineage>
</organism>
<sequence length="51" mass="5541">QQLILISHLSVCRLSTLISDSRRVLAARSASHWPMLGARSRLTAGSVPTLI</sequence>
<dbReference type="Proteomes" id="UP001234989">
    <property type="component" value="Chromosome 5"/>
</dbReference>
<proteinExistence type="predicted"/>
<evidence type="ECO:0000313" key="1">
    <source>
        <dbReference type="EMBL" id="WMV29161.1"/>
    </source>
</evidence>
<name>A0AAF0QTK3_SOLVR</name>
<evidence type="ECO:0000313" key="2">
    <source>
        <dbReference type="Proteomes" id="UP001234989"/>
    </source>
</evidence>